<evidence type="ECO:0000313" key="9">
    <source>
        <dbReference type="EMBL" id="MDQ0681692.1"/>
    </source>
</evidence>
<comment type="subcellular location">
    <subcellularLocation>
        <location evidence="1">Cell membrane</location>
        <topology evidence="1">Multi-pass membrane protein</topology>
    </subcellularLocation>
</comment>
<keyword evidence="10" id="KW-1185">Reference proteome</keyword>
<evidence type="ECO:0000256" key="4">
    <source>
        <dbReference type="ARBA" id="ARBA00022692"/>
    </source>
</evidence>
<name>A0ABU0PTH3_STRAH</name>
<dbReference type="Pfam" id="PF03176">
    <property type="entry name" value="MMPL"/>
    <property type="match status" value="1"/>
</dbReference>
<accession>A0ABU0PTH3</accession>
<keyword evidence="5 7" id="KW-1133">Transmembrane helix</keyword>
<keyword evidence="6 7" id="KW-0472">Membrane</keyword>
<dbReference type="InterPro" id="IPR050545">
    <property type="entry name" value="Mycobact_MmpL"/>
</dbReference>
<comment type="caution">
    <text evidence="9">The sequence shown here is derived from an EMBL/GenBank/DDBJ whole genome shotgun (WGS) entry which is preliminary data.</text>
</comment>
<organism evidence="9 10">
    <name type="scientific">Streptomyces achromogenes</name>
    <dbReference type="NCBI Taxonomy" id="67255"/>
    <lineage>
        <taxon>Bacteria</taxon>
        <taxon>Bacillati</taxon>
        <taxon>Actinomycetota</taxon>
        <taxon>Actinomycetes</taxon>
        <taxon>Kitasatosporales</taxon>
        <taxon>Streptomycetaceae</taxon>
        <taxon>Streptomyces</taxon>
    </lineage>
</organism>
<keyword evidence="3" id="KW-1003">Cell membrane</keyword>
<dbReference type="PANTHER" id="PTHR33406:SF6">
    <property type="entry name" value="MEMBRANE PROTEIN YDGH-RELATED"/>
    <property type="match status" value="1"/>
</dbReference>
<comment type="similarity">
    <text evidence="2">Belongs to the resistance-nodulation-cell division (RND) (TC 2.A.6) family. MmpL subfamily.</text>
</comment>
<proteinExistence type="inferred from homology"/>
<protein>
    <submittedName>
        <fullName evidence="9">Membrane protein YdfJ with MMPL/SSD domain</fullName>
    </submittedName>
</protein>
<keyword evidence="4 7" id="KW-0812">Transmembrane</keyword>
<dbReference type="EMBL" id="JAUSYA010000001">
    <property type="protein sequence ID" value="MDQ0681692.1"/>
    <property type="molecule type" value="Genomic_DNA"/>
</dbReference>
<evidence type="ECO:0000256" key="2">
    <source>
        <dbReference type="ARBA" id="ARBA00010157"/>
    </source>
</evidence>
<feature type="transmembrane region" description="Helical" evidence="7">
    <location>
        <begin position="61"/>
        <end position="79"/>
    </location>
</feature>
<evidence type="ECO:0000256" key="1">
    <source>
        <dbReference type="ARBA" id="ARBA00004651"/>
    </source>
</evidence>
<evidence type="ECO:0000256" key="3">
    <source>
        <dbReference type="ARBA" id="ARBA00022475"/>
    </source>
</evidence>
<evidence type="ECO:0000256" key="6">
    <source>
        <dbReference type="ARBA" id="ARBA00023136"/>
    </source>
</evidence>
<feature type="transmembrane region" description="Helical" evidence="7">
    <location>
        <begin position="126"/>
        <end position="147"/>
    </location>
</feature>
<gene>
    <name evidence="9" type="ORF">QFZ56_000655</name>
</gene>
<dbReference type="SUPFAM" id="SSF82866">
    <property type="entry name" value="Multidrug efflux transporter AcrB transmembrane domain"/>
    <property type="match status" value="1"/>
</dbReference>
<evidence type="ECO:0000256" key="5">
    <source>
        <dbReference type="ARBA" id="ARBA00022989"/>
    </source>
</evidence>
<evidence type="ECO:0000259" key="8">
    <source>
        <dbReference type="Pfam" id="PF03176"/>
    </source>
</evidence>
<sequence>MARPPCCSSVILLILTLLLRSLLLPALLVATVAFDFAATPGVSALVFRHLLGFGGTDPSVPLYGFVFLVAPGVDYDIFLMSRVREESLRHGVREGVLRGLVTTGGVITSAGVVLAATFAALGVVPLAFLVQIAFIVAFGVLLDTLVVRSLLVPALVRNIGARAWWPSRLSRPRKPVEEDRLARV</sequence>
<dbReference type="Gene3D" id="1.20.1640.10">
    <property type="entry name" value="Multidrug efflux transporter AcrB transmembrane domain"/>
    <property type="match status" value="1"/>
</dbReference>
<reference evidence="9 10" key="1">
    <citation type="submission" date="2023-07" db="EMBL/GenBank/DDBJ databases">
        <title>Comparative genomics of wheat-associated soil bacteria to identify genetic determinants of phenazine resistance.</title>
        <authorList>
            <person name="Mouncey N."/>
        </authorList>
    </citation>
    <scope>NUCLEOTIDE SEQUENCE [LARGE SCALE GENOMIC DNA]</scope>
    <source>
        <strain evidence="9 10">W4I19-2</strain>
    </source>
</reference>
<dbReference type="PANTHER" id="PTHR33406">
    <property type="entry name" value="MEMBRANE PROTEIN MJ1562-RELATED"/>
    <property type="match status" value="1"/>
</dbReference>
<feature type="transmembrane region" description="Helical" evidence="7">
    <location>
        <begin position="100"/>
        <end position="120"/>
    </location>
</feature>
<dbReference type="InterPro" id="IPR004869">
    <property type="entry name" value="MMPL_dom"/>
</dbReference>
<evidence type="ECO:0000313" key="10">
    <source>
        <dbReference type="Proteomes" id="UP001243364"/>
    </source>
</evidence>
<feature type="domain" description="Membrane transport protein MMPL" evidence="8">
    <location>
        <begin position="9"/>
        <end position="172"/>
    </location>
</feature>
<evidence type="ECO:0000256" key="7">
    <source>
        <dbReference type="SAM" id="Phobius"/>
    </source>
</evidence>
<dbReference type="Proteomes" id="UP001243364">
    <property type="component" value="Unassembled WGS sequence"/>
</dbReference>